<protein>
    <submittedName>
        <fullName evidence="3">Uncharacterized protein</fullName>
    </submittedName>
</protein>
<feature type="transmembrane region" description="Helical" evidence="2">
    <location>
        <begin position="31"/>
        <end position="53"/>
    </location>
</feature>
<dbReference type="KEGG" id="acn:ACIS_00381"/>
<keyword evidence="2" id="KW-1133">Transmembrane helix</keyword>
<accession>D1ATZ1</accession>
<keyword evidence="2" id="KW-0472">Membrane</keyword>
<name>D1ATZ1_ANACI</name>
<feature type="transmembrane region" description="Helical" evidence="2">
    <location>
        <begin position="338"/>
        <end position="355"/>
    </location>
</feature>
<organism evidence="3 4">
    <name type="scientific">Anaplasma centrale (strain Israel)</name>
    <name type="common">Anaplasma marginale subsp. centrale (strain Israel)</name>
    <dbReference type="NCBI Taxonomy" id="574556"/>
    <lineage>
        <taxon>Bacteria</taxon>
        <taxon>Pseudomonadati</taxon>
        <taxon>Pseudomonadota</taxon>
        <taxon>Alphaproteobacteria</taxon>
        <taxon>Rickettsiales</taxon>
        <taxon>Anaplasmataceae</taxon>
        <taxon>Anaplasma</taxon>
    </lineage>
</organism>
<sequence length="604" mass="59144">MNMGMLLMVCSAIAALCVAGAVGSPWMVAAVALAGVVAAACSVVTGFSIRDLVRSCKQVKQVKEEGLVTVQSLQPVLTPVTPNVSEVGKRVSYGITAAGTAAAAGAGGYFATQAVGNGVLAGASAYASTVAAAIKAAVASAVGTGTAVGKAVGTGTGAGIGGKVAGKAAGLAAKAALAEAVDITAAGSGTGVGVAVVIEGAKAATASATFGGTGVYASAATAGEAAAKAFGAATGATLTMSEVLSGNAGTAVASAGNAVGWAAGDGVGGAGGVAEAAVGGIWGVKVAEVEVAGLAAEAARAGGTGAVAVEGTIATGIGGTGITANVQVAAAKASGAKAAAAVVTITGGAAALAFIPYALMAFSILISVCTIIQTIADLYSAKVPDLLNHDEIEDYKHEKKAGMRMLKWLTPPLAASPKYRLLMALACIAITICVALLLPLSAGTIAAIAPPLVSCLFYGYAAYACKRRGRKKSVIPDTSPCIETTAEPLEQSPPSTPEQEVCADPTVTALVHNTQDWEPVAKTVDAGQEWVPTQQGPVGVKEAGVDGTSQAPSDKTADIMKSLEQDAGFLRAAGDLFQAMTQGADDTQDWEPVAKTVAQPSRAR</sequence>
<feature type="transmembrane region" description="Helical" evidence="2">
    <location>
        <begin position="421"/>
        <end position="438"/>
    </location>
</feature>
<reference evidence="3 4" key="1">
    <citation type="journal article" date="2010" name="J. Bacteriol.">
        <title>Complete genome sequence of Anaplasma marginale subsp. centrale.</title>
        <authorList>
            <person name="Herndon D.R."/>
            <person name="Palmer G.H."/>
            <person name="Shkap V."/>
            <person name="Knowles D.P. Jr."/>
            <person name="Brayton K.A."/>
        </authorList>
    </citation>
    <scope>NUCLEOTIDE SEQUENCE [LARGE SCALE GENOMIC DNA]</scope>
    <source>
        <strain evidence="3 4">Israel</strain>
    </source>
</reference>
<proteinExistence type="predicted"/>
<dbReference type="EMBL" id="CP001759">
    <property type="protein sequence ID" value="ACZ49019.1"/>
    <property type="molecule type" value="Genomic_DNA"/>
</dbReference>
<dbReference type="HOGENOM" id="CLU_557409_0_0_5"/>
<keyword evidence="4" id="KW-1185">Reference proteome</keyword>
<evidence type="ECO:0000256" key="1">
    <source>
        <dbReference type="SAM" id="MobiDB-lite"/>
    </source>
</evidence>
<evidence type="ECO:0000313" key="3">
    <source>
        <dbReference type="EMBL" id="ACZ49019.1"/>
    </source>
</evidence>
<evidence type="ECO:0000313" key="4">
    <source>
        <dbReference type="Proteomes" id="UP000000630"/>
    </source>
</evidence>
<keyword evidence="2" id="KW-0812">Transmembrane</keyword>
<gene>
    <name evidence="3" type="ordered locus">ACIS_00381</name>
</gene>
<dbReference type="AlphaFoldDB" id="D1ATZ1"/>
<feature type="transmembrane region" description="Helical" evidence="2">
    <location>
        <begin position="444"/>
        <end position="463"/>
    </location>
</feature>
<dbReference type="Proteomes" id="UP000000630">
    <property type="component" value="Chromosome"/>
</dbReference>
<dbReference type="RefSeq" id="WP_012880496.1">
    <property type="nucleotide sequence ID" value="NC_013532.1"/>
</dbReference>
<feature type="region of interest" description="Disordered" evidence="1">
    <location>
        <begin position="582"/>
        <end position="604"/>
    </location>
</feature>
<evidence type="ECO:0000256" key="2">
    <source>
        <dbReference type="SAM" id="Phobius"/>
    </source>
</evidence>